<protein>
    <submittedName>
        <fullName evidence="1">YfbU</fullName>
    </submittedName>
</protein>
<accession>T1AJH4</accession>
<comment type="caution">
    <text evidence="1">The sequence shown here is derived from an EMBL/GenBank/DDBJ whole genome shotgun (WGS) entry which is preliminary data.</text>
</comment>
<organism evidence="1">
    <name type="scientific">mine drainage metagenome</name>
    <dbReference type="NCBI Taxonomy" id="410659"/>
    <lineage>
        <taxon>unclassified sequences</taxon>
        <taxon>metagenomes</taxon>
        <taxon>ecological metagenomes</taxon>
    </lineage>
</organism>
<evidence type="ECO:0000313" key="1">
    <source>
        <dbReference type="EMBL" id="EQD57457.1"/>
    </source>
</evidence>
<feature type="non-terminal residue" evidence="1">
    <location>
        <position position="1"/>
    </location>
</feature>
<dbReference type="InterPro" id="IPR005587">
    <property type="entry name" value="UPF0304_YfbU"/>
</dbReference>
<sequence length="201" mass="22372">GLAAIAPGKSKSPLTFTPVETLQTHLLCQILKAVQPKAQKDANFVQQALFSGNVWAMRSESPGLVDNETADLETVHAVGDTLQMWDFIEDACANLGPKDRARVTKEADPFGKNPKFKGYDGNEEGEYLRVAQFMVKVMGRFDRFAERDLNSHSASVERYQRMLAVFRPLRRSLLGCRLSADQLVAILKAQTHPAHRKNSDS</sequence>
<dbReference type="EMBL" id="AUZZ01003254">
    <property type="protein sequence ID" value="EQD57457.1"/>
    <property type="molecule type" value="Genomic_DNA"/>
</dbReference>
<dbReference type="AlphaFoldDB" id="T1AJH4"/>
<dbReference type="Gene3D" id="1.10.3190.10">
    <property type="entry name" value="yfbu gene product, domain 2"/>
    <property type="match status" value="1"/>
</dbReference>
<name>T1AJH4_9ZZZZ</name>
<proteinExistence type="predicted"/>
<dbReference type="InterPro" id="IPR023146">
    <property type="entry name" value="YfbU_alpha-helical_sf"/>
</dbReference>
<dbReference type="Pfam" id="PF03887">
    <property type="entry name" value="YfbU"/>
    <property type="match status" value="1"/>
</dbReference>
<gene>
    <name evidence="1" type="ORF">B2A_04785</name>
</gene>
<reference evidence="1" key="1">
    <citation type="submission" date="2013-08" db="EMBL/GenBank/DDBJ databases">
        <authorList>
            <person name="Mendez C."/>
            <person name="Richter M."/>
            <person name="Ferrer M."/>
            <person name="Sanchez J."/>
        </authorList>
    </citation>
    <scope>NUCLEOTIDE SEQUENCE</scope>
</reference>
<reference evidence="1" key="2">
    <citation type="journal article" date="2014" name="ISME J.">
        <title>Microbial stratification in low pH oxic and suboxic macroscopic growths along an acid mine drainage.</title>
        <authorList>
            <person name="Mendez-Garcia C."/>
            <person name="Mesa V."/>
            <person name="Sprenger R.R."/>
            <person name="Richter M."/>
            <person name="Diez M.S."/>
            <person name="Solano J."/>
            <person name="Bargiela R."/>
            <person name="Golyshina O.V."/>
            <person name="Manteca A."/>
            <person name="Ramos J.L."/>
            <person name="Gallego J.R."/>
            <person name="Llorente I."/>
            <person name="Martins Dos Santos V.A."/>
            <person name="Jensen O.N."/>
            <person name="Pelaez A.I."/>
            <person name="Sanchez J."/>
            <person name="Ferrer M."/>
        </authorList>
    </citation>
    <scope>NUCLEOTIDE SEQUENCE</scope>
</reference>
<dbReference type="SUPFAM" id="SSF116960">
    <property type="entry name" value="YfbU-like"/>
    <property type="match status" value="1"/>
</dbReference>